<dbReference type="Gene3D" id="1.25.40.10">
    <property type="entry name" value="Tetratricopeptide repeat domain"/>
    <property type="match status" value="1"/>
</dbReference>
<dbReference type="InterPro" id="IPR002885">
    <property type="entry name" value="PPR_rpt"/>
</dbReference>
<gene>
    <name evidence="3" type="ORF">ALMOND_2B017379</name>
</gene>
<dbReference type="PANTHER" id="PTHR47594:SF5">
    <property type="entry name" value="PENTACOTRIPEPTIDE-REPEAT REGION OF PRORP DOMAIN-CONTAINING PROTEIN"/>
    <property type="match status" value="1"/>
</dbReference>
<organism evidence="3 4">
    <name type="scientific">Prunus dulcis</name>
    <name type="common">Almond</name>
    <name type="synonym">Amygdalus dulcis</name>
    <dbReference type="NCBI Taxonomy" id="3755"/>
    <lineage>
        <taxon>Eukaryota</taxon>
        <taxon>Viridiplantae</taxon>
        <taxon>Streptophyta</taxon>
        <taxon>Embryophyta</taxon>
        <taxon>Tracheophyta</taxon>
        <taxon>Spermatophyta</taxon>
        <taxon>Magnoliopsida</taxon>
        <taxon>eudicotyledons</taxon>
        <taxon>Gunneridae</taxon>
        <taxon>Pentapetalae</taxon>
        <taxon>rosids</taxon>
        <taxon>fabids</taxon>
        <taxon>Rosales</taxon>
        <taxon>Rosaceae</taxon>
        <taxon>Amygdaloideae</taxon>
        <taxon>Amygdaleae</taxon>
        <taxon>Prunus</taxon>
    </lineage>
</organism>
<proteinExistence type="predicted"/>
<dbReference type="NCBIfam" id="TIGR00756">
    <property type="entry name" value="PPR"/>
    <property type="match status" value="2"/>
</dbReference>
<dbReference type="Proteomes" id="UP000327085">
    <property type="component" value="Chromosome 1"/>
</dbReference>
<dbReference type="GO" id="GO:0003723">
    <property type="term" value="F:RNA binding"/>
    <property type="evidence" value="ECO:0007669"/>
    <property type="project" value="InterPro"/>
</dbReference>
<dbReference type="Pfam" id="PF01535">
    <property type="entry name" value="PPR"/>
    <property type="match status" value="1"/>
</dbReference>
<evidence type="ECO:0000313" key="3">
    <source>
        <dbReference type="EMBL" id="VVA36595.1"/>
    </source>
</evidence>
<evidence type="ECO:0000256" key="2">
    <source>
        <dbReference type="PROSITE-ProRule" id="PRU00708"/>
    </source>
</evidence>
<dbReference type="EMBL" id="CABIKO010000462">
    <property type="protein sequence ID" value="VVA36595.1"/>
    <property type="molecule type" value="Genomic_DNA"/>
</dbReference>
<dbReference type="Pfam" id="PF13041">
    <property type="entry name" value="PPR_2"/>
    <property type="match status" value="1"/>
</dbReference>
<feature type="repeat" description="PPR" evidence="2">
    <location>
        <begin position="210"/>
        <end position="244"/>
    </location>
</feature>
<reference evidence="4" key="1">
    <citation type="journal article" date="2020" name="Plant J.">
        <title>Transposons played a major role in the diversification between the closely related almond and peach genomes: results from the almond genome sequence.</title>
        <authorList>
            <person name="Alioto T."/>
            <person name="Alexiou K.G."/>
            <person name="Bardil A."/>
            <person name="Barteri F."/>
            <person name="Castanera R."/>
            <person name="Cruz F."/>
            <person name="Dhingra A."/>
            <person name="Duval H."/>
            <person name="Fernandez I Marti A."/>
            <person name="Frias L."/>
            <person name="Galan B."/>
            <person name="Garcia J.L."/>
            <person name="Howad W."/>
            <person name="Gomez-Garrido J."/>
            <person name="Gut M."/>
            <person name="Julca I."/>
            <person name="Morata J."/>
            <person name="Puigdomenech P."/>
            <person name="Ribeca P."/>
            <person name="Rubio Cabetas M.J."/>
            <person name="Vlasova A."/>
            <person name="Wirthensohn M."/>
            <person name="Garcia-Mas J."/>
            <person name="Gabaldon T."/>
            <person name="Casacuberta J.M."/>
            <person name="Arus P."/>
        </authorList>
    </citation>
    <scope>NUCLEOTIDE SEQUENCE [LARGE SCALE GENOMIC DNA]</scope>
    <source>
        <strain evidence="4">cv. Texas</strain>
    </source>
</reference>
<protein>
    <submittedName>
        <fullName evidence="3">PREDICTED: pentatricopeptide</fullName>
    </submittedName>
</protein>
<dbReference type="AlphaFoldDB" id="A0A5E4G9S0"/>
<dbReference type="Gramene" id="VVA36595">
    <property type="protein sequence ID" value="VVA36595"/>
    <property type="gene ID" value="Prudul26B017379"/>
</dbReference>
<evidence type="ECO:0000256" key="1">
    <source>
        <dbReference type="ARBA" id="ARBA00022737"/>
    </source>
</evidence>
<sequence>MSQDSKVATKNIKTKVATMFFSWSLGGRFLKPQRPRSTVYRNTTPSMEALMSSIKFHIPQLGFKKNYPEPHLRYRLALPSSSSTPSHIVCGLRGGPRKPLWRSRVLSTEAIQAVQSLKLSKSNPSKLEQVMGGRLSRLLKADLLDALAELQRQNEVELALKVFKFVREEVWYKPDLSLYCSMILLLGKNKLIEMAEELFSGLKEEGLEYDTRAFTEMIGAYIQVGMTKKAMETYELMKASGCAPDKLTFTILIRNLEKVGEEELAAHVKKDCAEYVDSPEKFFEEVERKHRTRSFNLL</sequence>
<dbReference type="InterPro" id="IPR044190">
    <property type="entry name" value="THA8-like"/>
</dbReference>
<dbReference type="PROSITE" id="PS51375">
    <property type="entry name" value="PPR"/>
    <property type="match status" value="2"/>
</dbReference>
<dbReference type="GO" id="GO:0000373">
    <property type="term" value="P:Group II intron splicing"/>
    <property type="evidence" value="ECO:0007669"/>
    <property type="project" value="InterPro"/>
</dbReference>
<dbReference type="PANTHER" id="PTHR47594">
    <property type="entry name" value="PPR CONTAINING PLANT-LIKE PROTEIN"/>
    <property type="match status" value="1"/>
</dbReference>
<name>A0A5E4G9S0_PRUDU</name>
<dbReference type="InterPro" id="IPR011990">
    <property type="entry name" value="TPR-like_helical_dom_sf"/>
</dbReference>
<dbReference type="GO" id="GO:0009658">
    <property type="term" value="P:chloroplast organization"/>
    <property type="evidence" value="ECO:0007669"/>
    <property type="project" value="InterPro"/>
</dbReference>
<dbReference type="InParanoid" id="A0A5E4G9S0"/>
<dbReference type="OMA" id="VRNEEWY"/>
<keyword evidence="1" id="KW-0677">Repeat</keyword>
<feature type="repeat" description="PPR" evidence="2">
    <location>
        <begin position="175"/>
        <end position="209"/>
    </location>
</feature>
<evidence type="ECO:0000313" key="4">
    <source>
        <dbReference type="Proteomes" id="UP000327085"/>
    </source>
</evidence>
<accession>A0A5E4G9S0</accession>